<name>A0A7R9MKE4_9ACAR</name>
<reference evidence="1" key="1">
    <citation type="submission" date="2020-11" db="EMBL/GenBank/DDBJ databases">
        <authorList>
            <person name="Tran Van P."/>
        </authorList>
    </citation>
    <scope>NUCLEOTIDE SEQUENCE</scope>
</reference>
<dbReference type="EMBL" id="CAJPVJ010021012">
    <property type="protein sequence ID" value="CAG2177830.1"/>
    <property type="molecule type" value="Genomic_DNA"/>
</dbReference>
<dbReference type="EMBL" id="OC935837">
    <property type="protein sequence ID" value="CAD7660694.1"/>
    <property type="molecule type" value="Genomic_DNA"/>
</dbReference>
<sequence>MKNLKKSKFYDLNHNLFNFIETNCGYKEVRIAQEYADQLKQTLNGVQSERKALIDERSAIQKDINEMDGHRNYTHLYRERLIGKIDEFTAQKIFNNNIKELKKTLGNMIGWLLRLRKLIDRYCRETSVESRLLMRVFDRSGQKLNTFFNQNNNNNRIYAKTCQMCAKMNFPLEDIQFDTLGPEPTLINFYVCTPKVDIPPPPLPLIPPPDDEETTRSLP</sequence>
<protein>
    <submittedName>
        <fullName evidence="1">Uncharacterized protein</fullName>
    </submittedName>
</protein>
<dbReference type="Proteomes" id="UP000728032">
    <property type="component" value="Unassembled WGS sequence"/>
</dbReference>
<accession>A0A7R9MKE4</accession>
<proteinExistence type="predicted"/>
<keyword evidence="2" id="KW-1185">Reference proteome</keyword>
<evidence type="ECO:0000313" key="2">
    <source>
        <dbReference type="Proteomes" id="UP000728032"/>
    </source>
</evidence>
<dbReference type="AlphaFoldDB" id="A0A7R9MKE4"/>
<feature type="non-terminal residue" evidence="1">
    <location>
        <position position="219"/>
    </location>
</feature>
<organism evidence="1">
    <name type="scientific">Oppiella nova</name>
    <dbReference type="NCBI Taxonomy" id="334625"/>
    <lineage>
        <taxon>Eukaryota</taxon>
        <taxon>Metazoa</taxon>
        <taxon>Ecdysozoa</taxon>
        <taxon>Arthropoda</taxon>
        <taxon>Chelicerata</taxon>
        <taxon>Arachnida</taxon>
        <taxon>Acari</taxon>
        <taxon>Acariformes</taxon>
        <taxon>Sarcoptiformes</taxon>
        <taxon>Oribatida</taxon>
        <taxon>Brachypylina</taxon>
        <taxon>Oppioidea</taxon>
        <taxon>Oppiidae</taxon>
        <taxon>Oppiella</taxon>
    </lineage>
</organism>
<gene>
    <name evidence="1" type="ORF">ONB1V03_LOCUS17257</name>
</gene>
<evidence type="ECO:0000313" key="1">
    <source>
        <dbReference type="EMBL" id="CAD7660694.1"/>
    </source>
</evidence>